<dbReference type="EMBL" id="VSSQ01081707">
    <property type="protein sequence ID" value="MPN30553.1"/>
    <property type="molecule type" value="Genomic_DNA"/>
</dbReference>
<sequence length="165" mass="17620">MTGALDTSRATDVGALAGVLFHVHPLDRDHVLLAVDLDGDLAVDAQRLVVLGDLVVLGHVGIEVVLARESAPAGDIAAQAEPDPDRRFARLLVDHRQRAGQPQADRTGVGVRLAAELGRAAAPHLGRGAEFDVHFEAEHHIEALQRLVVVHQLIAGVHTHRASSW</sequence>
<accession>A0A645H3Z8</accession>
<reference evidence="1" key="1">
    <citation type="submission" date="2019-08" db="EMBL/GenBank/DDBJ databases">
        <authorList>
            <person name="Kucharzyk K."/>
            <person name="Murdoch R.W."/>
            <person name="Higgins S."/>
            <person name="Loffler F."/>
        </authorList>
    </citation>
    <scope>NUCLEOTIDE SEQUENCE</scope>
</reference>
<dbReference type="AlphaFoldDB" id="A0A645H3Z8"/>
<gene>
    <name evidence="1" type="ORF">SDC9_178024</name>
</gene>
<proteinExistence type="predicted"/>
<name>A0A645H3Z8_9ZZZZ</name>
<comment type="caution">
    <text evidence="1">The sequence shown here is derived from an EMBL/GenBank/DDBJ whole genome shotgun (WGS) entry which is preliminary data.</text>
</comment>
<evidence type="ECO:0000313" key="1">
    <source>
        <dbReference type="EMBL" id="MPN30553.1"/>
    </source>
</evidence>
<organism evidence="1">
    <name type="scientific">bioreactor metagenome</name>
    <dbReference type="NCBI Taxonomy" id="1076179"/>
    <lineage>
        <taxon>unclassified sequences</taxon>
        <taxon>metagenomes</taxon>
        <taxon>ecological metagenomes</taxon>
    </lineage>
</organism>
<protein>
    <submittedName>
        <fullName evidence="1">Uncharacterized protein</fullName>
    </submittedName>
</protein>